<dbReference type="InterPro" id="IPR041891">
    <property type="entry name" value="Alpha_CA_prokaryot-like"/>
</dbReference>
<dbReference type="InterPro" id="IPR036398">
    <property type="entry name" value="CA_dom_sf"/>
</dbReference>
<dbReference type="PANTHER" id="PTHR18952">
    <property type="entry name" value="CARBONIC ANHYDRASE"/>
    <property type="match status" value="1"/>
</dbReference>
<proteinExistence type="inferred from homology"/>
<organism evidence="9 10">
    <name type="scientific">Evansella caseinilytica</name>
    <dbReference type="NCBI Taxonomy" id="1503961"/>
    <lineage>
        <taxon>Bacteria</taxon>
        <taxon>Bacillati</taxon>
        <taxon>Bacillota</taxon>
        <taxon>Bacilli</taxon>
        <taxon>Bacillales</taxon>
        <taxon>Bacillaceae</taxon>
        <taxon>Evansella</taxon>
    </lineage>
</organism>
<feature type="chain" id="PRO_5011621816" description="carbonic anhydrase" evidence="7">
    <location>
        <begin position="24"/>
        <end position="276"/>
    </location>
</feature>
<dbReference type="Pfam" id="PF00194">
    <property type="entry name" value="Carb_anhydrase"/>
    <property type="match status" value="1"/>
</dbReference>
<comment type="catalytic activity">
    <reaction evidence="6">
        <text>hydrogencarbonate + H(+) = CO2 + H2O</text>
        <dbReference type="Rhea" id="RHEA:10748"/>
        <dbReference type="ChEBI" id="CHEBI:15377"/>
        <dbReference type="ChEBI" id="CHEBI:15378"/>
        <dbReference type="ChEBI" id="CHEBI:16526"/>
        <dbReference type="ChEBI" id="CHEBI:17544"/>
        <dbReference type="EC" id="4.2.1.1"/>
    </reaction>
</comment>
<dbReference type="EMBL" id="FNPI01000006">
    <property type="protein sequence ID" value="SDZ08431.1"/>
    <property type="molecule type" value="Genomic_DNA"/>
</dbReference>
<dbReference type="PROSITE" id="PS51144">
    <property type="entry name" value="ALPHA_CA_2"/>
    <property type="match status" value="1"/>
</dbReference>
<evidence type="ECO:0000256" key="6">
    <source>
        <dbReference type="ARBA" id="ARBA00048348"/>
    </source>
</evidence>
<dbReference type="OrthoDB" id="5327615at2"/>
<evidence type="ECO:0000313" key="10">
    <source>
        <dbReference type="Proteomes" id="UP000198935"/>
    </source>
</evidence>
<evidence type="ECO:0000256" key="7">
    <source>
        <dbReference type="SAM" id="SignalP"/>
    </source>
</evidence>
<feature type="signal peptide" evidence="7">
    <location>
        <begin position="1"/>
        <end position="23"/>
    </location>
</feature>
<dbReference type="Gene3D" id="3.10.200.10">
    <property type="entry name" value="Alpha carbonic anhydrase"/>
    <property type="match status" value="1"/>
</dbReference>
<comment type="similarity">
    <text evidence="1">Belongs to the alpha-carbonic anhydrase family.</text>
</comment>
<gene>
    <name evidence="9" type="ORF">SAMN05421736_10616</name>
</gene>
<sequence length="276" mass="30323">MKAYLIGKLFFAAVLCVALTACSSTPSTINPEGTNDANANSKDEEQEIHWSYSGDTGPENWSTLDTSFEICAEGKEQSPINLEKAKTSAAAEANINIDYQPGAFTVKNNGHTIQAEALTDDNTIEIDGDEYQLVQFHFHVPSEHQLEGKHLDMELHFVHKNADGQLAVLGVLMKAGEENDALAELWAQMPKEETQAAVELTDPVDLTSLLPQNKAGFHYNGSLTTPPCSEGVKWVVLAEPITVSQEQIDVFAAIFPDNHRPVQPWNDRDIYEAIAE</sequence>
<dbReference type="CDD" id="cd03124">
    <property type="entry name" value="alpha_CA_prokaryotic_like"/>
    <property type="match status" value="1"/>
</dbReference>
<keyword evidence="7" id="KW-0732">Signal</keyword>
<evidence type="ECO:0000256" key="5">
    <source>
        <dbReference type="ARBA" id="ARBA00023239"/>
    </source>
</evidence>
<keyword evidence="5" id="KW-0456">Lyase</keyword>
<dbReference type="PROSITE" id="PS51257">
    <property type="entry name" value="PROKAR_LIPOPROTEIN"/>
    <property type="match status" value="1"/>
</dbReference>
<evidence type="ECO:0000313" key="9">
    <source>
        <dbReference type="EMBL" id="SDZ08431.1"/>
    </source>
</evidence>
<evidence type="ECO:0000256" key="3">
    <source>
        <dbReference type="ARBA" id="ARBA00022723"/>
    </source>
</evidence>
<evidence type="ECO:0000259" key="8">
    <source>
        <dbReference type="PROSITE" id="PS51144"/>
    </source>
</evidence>
<dbReference type="PANTHER" id="PTHR18952:SF265">
    <property type="entry name" value="CARBONIC ANHYDRASE"/>
    <property type="match status" value="1"/>
</dbReference>
<dbReference type="STRING" id="1503961.SAMN05421736_10616"/>
<keyword evidence="4" id="KW-0862">Zinc</keyword>
<dbReference type="Proteomes" id="UP000198935">
    <property type="component" value="Unassembled WGS sequence"/>
</dbReference>
<accession>A0A1H3Q5H3</accession>
<feature type="domain" description="Alpha-carbonic anhydrase" evidence="8">
    <location>
        <begin position="48"/>
        <end position="274"/>
    </location>
</feature>
<keyword evidence="3" id="KW-0479">Metal-binding</keyword>
<dbReference type="SUPFAM" id="SSF51069">
    <property type="entry name" value="Carbonic anhydrase"/>
    <property type="match status" value="1"/>
</dbReference>
<dbReference type="InterPro" id="IPR023561">
    <property type="entry name" value="Carbonic_anhydrase_a-class"/>
</dbReference>
<evidence type="ECO:0000256" key="2">
    <source>
        <dbReference type="ARBA" id="ARBA00012925"/>
    </source>
</evidence>
<keyword evidence="10" id="KW-1185">Reference proteome</keyword>
<dbReference type="GO" id="GO:0008270">
    <property type="term" value="F:zinc ion binding"/>
    <property type="evidence" value="ECO:0007669"/>
    <property type="project" value="InterPro"/>
</dbReference>
<evidence type="ECO:0000256" key="4">
    <source>
        <dbReference type="ARBA" id="ARBA00022833"/>
    </source>
</evidence>
<name>A0A1H3Q5H3_9BACI</name>
<dbReference type="InterPro" id="IPR001148">
    <property type="entry name" value="CA_dom"/>
</dbReference>
<evidence type="ECO:0000256" key="1">
    <source>
        <dbReference type="ARBA" id="ARBA00010718"/>
    </source>
</evidence>
<dbReference type="GO" id="GO:0004089">
    <property type="term" value="F:carbonate dehydratase activity"/>
    <property type="evidence" value="ECO:0007669"/>
    <property type="project" value="UniProtKB-EC"/>
</dbReference>
<dbReference type="EC" id="4.2.1.1" evidence="2"/>
<protein>
    <recommendedName>
        <fullName evidence="2">carbonic anhydrase</fullName>
        <ecNumber evidence="2">4.2.1.1</ecNumber>
    </recommendedName>
</protein>
<reference evidence="10" key="1">
    <citation type="submission" date="2016-10" db="EMBL/GenBank/DDBJ databases">
        <authorList>
            <person name="Varghese N."/>
            <person name="Submissions S."/>
        </authorList>
    </citation>
    <scope>NUCLEOTIDE SEQUENCE [LARGE SCALE GENOMIC DNA]</scope>
    <source>
        <strain evidence="10">SP</strain>
    </source>
</reference>
<dbReference type="SMART" id="SM01057">
    <property type="entry name" value="Carb_anhydrase"/>
    <property type="match status" value="1"/>
</dbReference>
<dbReference type="AlphaFoldDB" id="A0A1H3Q5H3"/>